<name>A0A1X1ZC33_9MYCO</name>
<dbReference type="InterPro" id="IPR036397">
    <property type="entry name" value="RNaseH_sf"/>
</dbReference>
<dbReference type="RefSeq" id="WP_085079649.1">
    <property type="nucleotide sequence ID" value="NZ_JACKRZ010000129.1"/>
</dbReference>
<dbReference type="InterPro" id="IPR012337">
    <property type="entry name" value="RNaseH-like_sf"/>
</dbReference>
<dbReference type="GO" id="GO:0003676">
    <property type="term" value="F:nucleic acid binding"/>
    <property type="evidence" value="ECO:0007669"/>
    <property type="project" value="InterPro"/>
</dbReference>
<evidence type="ECO:0000313" key="2">
    <source>
        <dbReference type="Proteomes" id="UP000193529"/>
    </source>
</evidence>
<dbReference type="SUPFAM" id="SSF53098">
    <property type="entry name" value="Ribonuclease H-like"/>
    <property type="match status" value="1"/>
</dbReference>
<organism evidence="1 2">
    <name type="scientific">Mycobacterium palustre</name>
    <dbReference type="NCBI Taxonomy" id="153971"/>
    <lineage>
        <taxon>Bacteria</taxon>
        <taxon>Bacillati</taxon>
        <taxon>Actinomycetota</taxon>
        <taxon>Actinomycetes</taxon>
        <taxon>Mycobacteriales</taxon>
        <taxon>Mycobacteriaceae</taxon>
        <taxon>Mycobacterium</taxon>
        <taxon>Mycobacterium simiae complex</taxon>
    </lineage>
</organism>
<evidence type="ECO:0000313" key="1">
    <source>
        <dbReference type="EMBL" id="ORW20924.1"/>
    </source>
</evidence>
<sequence length="152" mass="16360">MCPAYAHANAYTHDCAGLWWGLYSGLRARKIPIAVITPGTRSKWATGSGRADKRAVLAAVRATWAPWAKLITNDDVADALVLAEIGARHLGGQLHFPARRRHVEALAGISWPSISCAKPENTQVNTWSNARAARLRRSCGSAPNAARSCAPH</sequence>
<dbReference type="AlphaFoldDB" id="A0A1X1ZC33"/>
<proteinExistence type="predicted"/>
<reference evidence="1 2" key="1">
    <citation type="submission" date="2016-01" db="EMBL/GenBank/DDBJ databases">
        <title>The new phylogeny of the genus Mycobacterium.</title>
        <authorList>
            <person name="Tarcisio F."/>
            <person name="Conor M."/>
            <person name="Antonella G."/>
            <person name="Elisabetta G."/>
            <person name="Giulia F.S."/>
            <person name="Sara T."/>
            <person name="Anna F."/>
            <person name="Clotilde B."/>
            <person name="Roberto B."/>
            <person name="Veronica D.S."/>
            <person name="Fabio R."/>
            <person name="Monica P."/>
            <person name="Olivier J."/>
            <person name="Enrico T."/>
            <person name="Nicola S."/>
        </authorList>
    </citation>
    <scope>NUCLEOTIDE SEQUENCE [LARGE SCALE GENOMIC DNA]</scope>
    <source>
        <strain evidence="1 2">DSM 44572</strain>
    </source>
</reference>
<keyword evidence="2" id="KW-1185">Reference proteome</keyword>
<dbReference type="Proteomes" id="UP000193529">
    <property type="component" value="Unassembled WGS sequence"/>
</dbReference>
<accession>A0A1X1ZC33</accession>
<dbReference type="EMBL" id="LQPJ01000121">
    <property type="protein sequence ID" value="ORW20924.1"/>
    <property type="molecule type" value="Genomic_DNA"/>
</dbReference>
<dbReference type="OrthoDB" id="3359450at2"/>
<dbReference type="Gene3D" id="3.30.420.10">
    <property type="entry name" value="Ribonuclease H-like superfamily/Ribonuclease H"/>
    <property type="match status" value="1"/>
</dbReference>
<dbReference type="STRING" id="153971.AWC19_14265"/>
<protein>
    <submittedName>
        <fullName evidence="1">Uncharacterized protein</fullName>
    </submittedName>
</protein>
<gene>
    <name evidence="1" type="ORF">AWC19_14265</name>
</gene>
<comment type="caution">
    <text evidence="1">The sequence shown here is derived from an EMBL/GenBank/DDBJ whole genome shotgun (WGS) entry which is preliminary data.</text>
</comment>